<comment type="caution">
    <text evidence="3">The sequence shown here is derived from an EMBL/GenBank/DDBJ whole genome shotgun (WGS) entry which is preliminary data.</text>
</comment>
<sequence length="887" mass="93751">MRSQPLTVAVATAIAGLGHVDAFWRMSCGIVQVGRVDPVISYGTVANHVHKIAGAANIGLSSTYDSLQEAVCTSCTIQADKSAYWTPALYYQHADGTYEEVANTGMAVYYLGRGADANGNKVASPFPPGLKMLSGINTARTQDLAARTYGNSSYPSRLVSEAVSMACINYTPGMGSETRNLTNMDCPQGFRAQVHMQTCWDGKNLYLPDQLHVAHLSQIDNGICPPTHPVLLPHLFYEVFYSVNDFLGGGGRFVFANGDTTGYGFHGDFLNGWDTPTLTQAIDQCLIKNANGVVEDCPAFSASNNPKSAQICPERSPIFPCEQVKGRIHRLPGCITPTGYGHVVTSADITCPGGNAVSCNAAVASEPLAWTGDATYSPLGCYTEATSGRALAEKSTSSSNMTARGCKDYCYGYKFFGVEFGQECYCANAMNAGAVTAGPSECDMDCSGDRWEVCGGRSRLNMFQMNATLYKAPAVPEVWPGDALFSPIGCYTEATKGRALSSKSYSDGKNMTVEACRAFCGTSYAYFGVEWSQECYCGNQLNAGSVPASDSDCKNLCSGNKLQYCGGSSRLNVYKRDAAPTLTTTTSESNASEPSAISSLPTSSTSSKLVTSTSATSSAPSLPAMSSSASASVAAPSSSPIQTFSSKYRNPSSVGDSTMGVWAYQGCYTEATSGRALSSKQIYGSASNGDMDLEMCASFCFDSDYSFFGVEYGQQCYCGNSLGAGSVFAANQDECTTKCPGNSTQYCGAGKRLNLYSLVPGSGYDPATQFSTKYPEPLKLGNASVGIWNYTGCYTEATSGRALASAKLFGSSSTFSMTIERCVAFCYGKGYGLAGLEYGQECYCSDTLGAGSVWASQNDCSTQCPGNITQYCGAGGRLNLYTLLPSA</sequence>
<dbReference type="InterPro" id="IPR018535">
    <property type="entry name" value="DUF1996"/>
</dbReference>
<feature type="compositionally biased region" description="Polar residues" evidence="1">
    <location>
        <begin position="641"/>
        <end position="654"/>
    </location>
</feature>
<evidence type="ECO:0000259" key="2">
    <source>
        <dbReference type="PROSITE" id="PS51212"/>
    </source>
</evidence>
<feature type="domain" description="WSC" evidence="2">
    <location>
        <begin position="787"/>
        <end position="884"/>
    </location>
</feature>
<protein>
    <submittedName>
        <fullName evidence="3">WSC-domain-containing protein</fullName>
    </submittedName>
</protein>
<proteinExistence type="predicted"/>
<dbReference type="InterPro" id="IPR002889">
    <property type="entry name" value="WSC_carb-bd"/>
</dbReference>
<accession>A0AA38R419</accession>
<feature type="domain" description="WSC" evidence="2">
    <location>
        <begin position="375"/>
        <end position="466"/>
    </location>
</feature>
<dbReference type="Proteomes" id="UP001174691">
    <property type="component" value="Unassembled WGS sequence"/>
</dbReference>
<feature type="domain" description="WSC" evidence="2">
    <location>
        <begin position="484"/>
        <end position="577"/>
    </location>
</feature>
<keyword evidence="4" id="KW-1185">Reference proteome</keyword>
<feature type="region of interest" description="Disordered" evidence="1">
    <location>
        <begin position="583"/>
        <end position="607"/>
    </location>
</feature>
<gene>
    <name evidence="3" type="ORF">NKR19_g8465</name>
</gene>
<reference evidence="3" key="1">
    <citation type="submission" date="2022-07" db="EMBL/GenBank/DDBJ databases">
        <title>Fungi with potential for degradation of polypropylene.</title>
        <authorList>
            <person name="Gostincar C."/>
        </authorList>
    </citation>
    <scope>NUCLEOTIDE SEQUENCE</scope>
    <source>
        <strain evidence="3">EXF-13287</strain>
    </source>
</reference>
<dbReference type="SMART" id="SM00321">
    <property type="entry name" value="WSC"/>
    <property type="match status" value="4"/>
</dbReference>
<evidence type="ECO:0000313" key="3">
    <source>
        <dbReference type="EMBL" id="KAJ9136528.1"/>
    </source>
</evidence>
<dbReference type="EMBL" id="JANBVN010000172">
    <property type="protein sequence ID" value="KAJ9136528.1"/>
    <property type="molecule type" value="Genomic_DNA"/>
</dbReference>
<dbReference type="PANTHER" id="PTHR43662">
    <property type="match status" value="1"/>
</dbReference>
<organism evidence="3 4">
    <name type="scientific">Coniochaeta hoffmannii</name>
    <dbReference type="NCBI Taxonomy" id="91930"/>
    <lineage>
        <taxon>Eukaryota</taxon>
        <taxon>Fungi</taxon>
        <taxon>Dikarya</taxon>
        <taxon>Ascomycota</taxon>
        <taxon>Pezizomycotina</taxon>
        <taxon>Sordariomycetes</taxon>
        <taxon>Sordariomycetidae</taxon>
        <taxon>Coniochaetales</taxon>
        <taxon>Coniochaetaceae</taxon>
        <taxon>Coniochaeta</taxon>
    </lineage>
</organism>
<evidence type="ECO:0000313" key="4">
    <source>
        <dbReference type="Proteomes" id="UP001174691"/>
    </source>
</evidence>
<feature type="domain" description="WSC" evidence="2">
    <location>
        <begin position="661"/>
        <end position="759"/>
    </location>
</feature>
<dbReference type="PROSITE" id="PS51212">
    <property type="entry name" value="WSC"/>
    <property type="match status" value="4"/>
</dbReference>
<dbReference type="AlphaFoldDB" id="A0AA38R419"/>
<dbReference type="Pfam" id="PF01822">
    <property type="entry name" value="WSC"/>
    <property type="match status" value="4"/>
</dbReference>
<dbReference type="Pfam" id="PF09362">
    <property type="entry name" value="DUF1996"/>
    <property type="match status" value="1"/>
</dbReference>
<name>A0AA38R419_9PEZI</name>
<dbReference type="PANTHER" id="PTHR43662:SF3">
    <property type="entry name" value="DOMAIN PROTEIN, PUTATIVE (AFU_ORTHOLOGUE AFUA_6G11970)-RELATED"/>
    <property type="match status" value="1"/>
</dbReference>
<evidence type="ECO:0000256" key="1">
    <source>
        <dbReference type="SAM" id="MobiDB-lite"/>
    </source>
</evidence>
<feature type="region of interest" description="Disordered" evidence="1">
    <location>
        <begin position="635"/>
        <end position="654"/>
    </location>
</feature>
<feature type="compositionally biased region" description="Low complexity" evidence="1">
    <location>
        <begin position="592"/>
        <end position="607"/>
    </location>
</feature>